<dbReference type="InterPro" id="IPR009057">
    <property type="entry name" value="Homeodomain-like_sf"/>
</dbReference>
<dbReference type="PROSITE" id="PS50977">
    <property type="entry name" value="HTH_TETR_2"/>
    <property type="match status" value="1"/>
</dbReference>
<proteinExistence type="predicted"/>
<dbReference type="PANTHER" id="PTHR30055">
    <property type="entry name" value="HTH-TYPE TRANSCRIPTIONAL REGULATOR RUTR"/>
    <property type="match status" value="1"/>
</dbReference>
<dbReference type="RefSeq" id="WP_390320538.1">
    <property type="nucleotide sequence ID" value="NZ_JBHSPB010000023.1"/>
</dbReference>
<name>A0ABW0Z966_9ACTN</name>
<keyword evidence="2 4" id="KW-0238">DNA-binding</keyword>
<comment type="caution">
    <text evidence="6">The sequence shown here is derived from an EMBL/GenBank/DDBJ whole genome shotgun (WGS) entry which is preliminary data.</text>
</comment>
<dbReference type="Pfam" id="PF00440">
    <property type="entry name" value="TetR_N"/>
    <property type="match status" value="1"/>
</dbReference>
<reference evidence="7" key="1">
    <citation type="journal article" date="2019" name="Int. J. Syst. Evol. Microbiol.">
        <title>The Global Catalogue of Microorganisms (GCM) 10K type strain sequencing project: providing services to taxonomists for standard genome sequencing and annotation.</title>
        <authorList>
            <consortium name="The Broad Institute Genomics Platform"/>
            <consortium name="The Broad Institute Genome Sequencing Center for Infectious Disease"/>
            <person name="Wu L."/>
            <person name="Ma J."/>
        </authorList>
    </citation>
    <scope>NUCLEOTIDE SEQUENCE [LARGE SCALE GENOMIC DNA]</scope>
    <source>
        <strain evidence="7">CGMCC 4.7304</strain>
    </source>
</reference>
<feature type="DNA-binding region" description="H-T-H motif" evidence="4">
    <location>
        <begin position="36"/>
        <end position="55"/>
    </location>
</feature>
<dbReference type="InterPro" id="IPR036271">
    <property type="entry name" value="Tet_transcr_reg_TetR-rel_C_sf"/>
</dbReference>
<evidence type="ECO:0000313" key="7">
    <source>
        <dbReference type="Proteomes" id="UP001596083"/>
    </source>
</evidence>
<keyword evidence="3" id="KW-0804">Transcription</keyword>
<evidence type="ECO:0000313" key="6">
    <source>
        <dbReference type="EMBL" id="MFC5724054.1"/>
    </source>
</evidence>
<dbReference type="InterPro" id="IPR011075">
    <property type="entry name" value="TetR_C"/>
</dbReference>
<evidence type="ECO:0000259" key="5">
    <source>
        <dbReference type="PROSITE" id="PS50977"/>
    </source>
</evidence>
<dbReference type="EMBL" id="JBHSPB010000023">
    <property type="protein sequence ID" value="MFC5724054.1"/>
    <property type="molecule type" value="Genomic_DNA"/>
</dbReference>
<gene>
    <name evidence="6" type="ORF">ACFP1Z_28190</name>
</gene>
<evidence type="ECO:0000256" key="4">
    <source>
        <dbReference type="PROSITE-ProRule" id="PRU00335"/>
    </source>
</evidence>
<dbReference type="Gene3D" id="1.10.10.60">
    <property type="entry name" value="Homeodomain-like"/>
    <property type="match status" value="1"/>
</dbReference>
<dbReference type="InterPro" id="IPR001647">
    <property type="entry name" value="HTH_TetR"/>
</dbReference>
<dbReference type="Gene3D" id="1.10.357.10">
    <property type="entry name" value="Tetracycline Repressor, domain 2"/>
    <property type="match status" value="1"/>
</dbReference>
<feature type="domain" description="HTH tetR-type" evidence="5">
    <location>
        <begin position="12"/>
        <end position="73"/>
    </location>
</feature>
<dbReference type="SUPFAM" id="SSF46689">
    <property type="entry name" value="Homeodomain-like"/>
    <property type="match status" value="1"/>
</dbReference>
<dbReference type="SUPFAM" id="SSF48498">
    <property type="entry name" value="Tetracyclin repressor-like, C-terminal domain"/>
    <property type="match status" value="1"/>
</dbReference>
<dbReference type="Proteomes" id="UP001596083">
    <property type="component" value="Unassembled WGS sequence"/>
</dbReference>
<dbReference type="InterPro" id="IPR050109">
    <property type="entry name" value="HTH-type_TetR-like_transc_reg"/>
</dbReference>
<organism evidence="6 7">
    <name type="scientific">Streptomyces gamaensis</name>
    <dbReference type="NCBI Taxonomy" id="1763542"/>
    <lineage>
        <taxon>Bacteria</taxon>
        <taxon>Bacillati</taxon>
        <taxon>Actinomycetota</taxon>
        <taxon>Actinomycetes</taxon>
        <taxon>Kitasatosporales</taxon>
        <taxon>Streptomycetaceae</taxon>
        <taxon>Streptomyces</taxon>
    </lineage>
</organism>
<protein>
    <submittedName>
        <fullName evidence="6">TetR/AcrR family transcriptional regulator</fullName>
    </submittedName>
</protein>
<keyword evidence="1" id="KW-0805">Transcription regulation</keyword>
<dbReference type="PANTHER" id="PTHR30055:SF148">
    <property type="entry name" value="TETR-FAMILY TRANSCRIPTIONAL REGULATOR"/>
    <property type="match status" value="1"/>
</dbReference>
<sequence>MRERTRGRPRNAAVDSAVIETVLRLLEEGVTIGELSVERIAREAGVGKATVYRRWAGKEALMIDVLRSLDEPQPEPPGGTVRDDLVVVLEFLRRRGLARRSSALLRTLITQMQAQPGLWREYHETVVTARREAIHAVLRRGMATGEIRADVDVDLLTDLFVSPMLSRAVLHAWRELPEGLSEQIVDTVLEGVRPRT</sequence>
<dbReference type="Pfam" id="PF16859">
    <property type="entry name" value="TetR_C_11"/>
    <property type="match status" value="1"/>
</dbReference>
<accession>A0ABW0Z966</accession>
<evidence type="ECO:0000256" key="2">
    <source>
        <dbReference type="ARBA" id="ARBA00023125"/>
    </source>
</evidence>
<keyword evidence="7" id="KW-1185">Reference proteome</keyword>
<evidence type="ECO:0000256" key="3">
    <source>
        <dbReference type="ARBA" id="ARBA00023163"/>
    </source>
</evidence>
<evidence type="ECO:0000256" key="1">
    <source>
        <dbReference type="ARBA" id="ARBA00023015"/>
    </source>
</evidence>